<proteinExistence type="predicted"/>
<dbReference type="Pfam" id="PF14085">
    <property type="entry name" value="DUF4265"/>
    <property type="match status" value="1"/>
</dbReference>
<gene>
    <name evidence="2" type="ORF">I6N98_18180</name>
</gene>
<feature type="region of interest" description="Disordered" evidence="1">
    <location>
        <begin position="1"/>
        <end position="20"/>
    </location>
</feature>
<protein>
    <submittedName>
        <fullName evidence="2">DUF4265 domain-containing protein</fullName>
    </submittedName>
</protein>
<dbReference type="EMBL" id="CP066167">
    <property type="protein sequence ID" value="QQD18236.1"/>
    <property type="molecule type" value="Genomic_DNA"/>
</dbReference>
<evidence type="ECO:0000256" key="1">
    <source>
        <dbReference type="SAM" id="MobiDB-lite"/>
    </source>
</evidence>
<organism evidence="2 3">
    <name type="scientific">Spongiibacter nanhainus</name>
    <dbReference type="NCBI Taxonomy" id="2794344"/>
    <lineage>
        <taxon>Bacteria</taxon>
        <taxon>Pseudomonadati</taxon>
        <taxon>Pseudomonadota</taxon>
        <taxon>Gammaproteobacteria</taxon>
        <taxon>Cellvibrionales</taxon>
        <taxon>Spongiibacteraceae</taxon>
        <taxon>Spongiibacter</taxon>
    </lineage>
</organism>
<accession>A0A7T4R0M0</accession>
<name>A0A7T4R0M0_9GAMM</name>
<dbReference type="Proteomes" id="UP000596063">
    <property type="component" value="Chromosome"/>
</dbReference>
<dbReference type="AlphaFoldDB" id="A0A7T4R0M0"/>
<sequence length="181" mass="20146">MSDTPPQDPAANPSHAQQEASLGEKEVRLELFAGIHPQNNQPIFEQVLACPAEAAGHYRLLKSPVFVRNVAAGDEIKISDEARGRFSVITRSGNLCIRVFLREPNEALEQGLTGDIEKLGGDLDVRSERALVYSLHFGVGFQSIEKLLEKHVKTGEARWLYGNVYDDQGEPLNWWQALLQP</sequence>
<dbReference type="InterPro" id="IPR025361">
    <property type="entry name" value="DUF4265"/>
</dbReference>
<dbReference type="KEGG" id="snan:I6N98_18180"/>
<evidence type="ECO:0000313" key="2">
    <source>
        <dbReference type="EMBL" id="QQD18236.1"/>
    </source>
</evidence>
<keyword evidence="3" id="KW-1185">Reference proteome</keyword>
<dbReference type="RefSeq" id="WP_198569734.1">
    <property type="nucleotide sequence ID" value="NZ_CP066167.1"/>
</dbReference>
<evidence type="ECO:0000313" key="3">
    <source>
        <dbReference type="Proteomes" id="UP000596063"/>
    </source>
</evidence>
<reference evidence="2 3" key="1">
    <citation type="submission" date="2020-12" db="EMBL/GenBank/DDBJ databases">
        <authorList>
            <person name="Shan Y."/>
        </authorList>
    </citation>
    <scope>NUCLEOTIDE SEQUENCE [LARGE SCALE GENOMIC DNA]</scope>
    <source>
        <strain evidence="3">csc3.9</strain>
    </source>
</reference>